<feature type="transmembrane region" description="Helical" evidence="1">
    <location>
        <begin position="52"/>
        <end position="76"/>
    </location>
</feature>
<reference evidence="2 3" key="1">
    <citation type="submission" date="2018-07" db="EMBL/GenBank/DDBJ databases">
        <title>Anaerosacharophilus polymeroproducens gen. nov. sp. nov., an anaerobic bacterium isolated from salt field.</title>
        <authorList>
            <person name="Kim W."/>
            <person name="Yang S.-H."/>
            <person name="Oh J."/>
            <person name="Lee J.-H."/>
            <person name="Kwon K.K."/>
        </authorList>
    </citation>
    <scope>NUCLEOTIDE SEQUENCE [LARGE SCALE GENOMIC DNA]</scope>
    <source>
        <strain evidence="2 3">MCWD5</strain>
    </source>
</reference>
<feature type="transmembrane region" description="Helical" evidence="1">
    <location>
        <begin position="139"/>
        <end position="158"/>
    </location>
</feature>
<evidence type="ECO:0000256" key="1">
    <source>
        <dbReference type="SAM" id="Phobius"/>
    </source>
</evidence>
<keyword evidence="3" id="KW-1185">Reference proteome</keyword>
<sequence length="321" mass="35737">MTSLLVLKERIKKFYGKYVVYVNPGLKFLFALFTFILINANLGFESRLNNLAVVLILALICAFSSVNTMLILSAVLINIHLIALSLGVAIIGGVLMLIMMLLYFRLAPKDGTVTLITPLAYACGIPSVVPITAGLLKSPVSAISVGCGTIIYFFLAFVKQNAAALGNATEEVADITQITEIIQKLFNNKEMNLMLIAFTITFIVVFVIRTRSMDHAWQIAIVVGGIINVLILLVGDYILNITNQIFGVILSNILAVLVGLVIQFFCFHVDFSRTEYAQFEDDEYYYYVKAIPKMYVTEPEKRVQRINPQKPIVQEEQSEES</sequence>
<protein>
    <submittedName>
        <fullName evidence="2">Uncharacterized protein</fullName>
    </submittedName>
</protein>
<dbReference type="Proteomes" id="UP000255036">
    <property type="component" value="Unassembled WGS sequence"/>
</dbReference>
<accession>A0A371AR87</accession>
<dbReference type="RefSeq" id="WP_115483241.1">
    <property type="nucleotide sequence ID" value="NZ_QRCT01000050.1"/>
</dbReference>
<keyword evidence="1" id="KW-1133">Transmembrane helix</keyword>
<dbReference type="OrthoDB" id="1766220at2"/>
<comment type="caution">
    <text evidence="2">The sequence shown here is derived from an EMBL/GenBank/DDBJ whole genome shotgun (WGS) entry which is preliminary data.</text>
</comment>
<feature type="transmembrane region" description="Helical" evidence="1">
    <location>
        <begin position="82"/>
        <end position="104"/>
    </location>
</feature>
<keyword evidence="1" id="KW-0812">Transmembrane</keyword>
<evidence type="ECO:0000313" key="3">
    <source>
        <dbReference type="Proteomes" id="UP000255036"/>
    </source>
</evidence>
<feature type="transmembrane region" description="Helical" evidence="1">
    <location>
        <begin position="111"/>
        <end position="133"/>
    </location>
</feature>
<feature type="transmembrane region" description="Helical" evidence="1">
    <location>
        <begin position="20"/>
        <end position="40"/>
    </location>
</feature>
<evidence type="ECO:0000313" key="2">
    <source>
        <dbReference type="EMBL" id="RDU22078.1"/>
    </source>
</evidence>
<organism evidence="2 3">
    <name type="scientific">Anaerosacchariphilus polymeriproducens</name>
    <dbReference type="NCBI Taxonomy" id="1812858"/>
    <lineage>
        <taxon>Bacteria</taxon>
        <taxon>Bacillati</taxon>
        <taxon>Bacillota</taxon>
        <taxon>Clostridia</taxon>
        <taxon>Lachnospirales</taxon>
        <taxon>Lachnospiraceae</taxon>
        <taxon>Anaerosacchariphilus</taxon>
    </lineage>
</organism>
<proteinExistence type="predicted"/>
<dbReference type="AlphaFoldDB" id="A0A371AR87"/>
<feature type="transmembrane region" description="Helical" evidence="1">
    <location>
        <begin position="216"/>
        <end position="238"/>
    </location>
</feature>
<name>A0A371AR87_9FIRM</name>
<dbReference type="EMBL" id="QRCT01000050">
    <property type="protein sequence ID" value="RDU22078.1"/>
    <property type="molecule type" value="Genomic_DNA"/>
</dbReference>
<keyword evidence="1" id="KW-0472">Membrane</keyword>
<gene>
    <name evidence="2" type="ORF">DWV06_16230</name>
</gene>
<feature type="transmembrane region" description="Helical" evidence="1">
    <location>
        <begin position="245"/>
        <end position="265"/>
    </location>
</feature>
<feature type="transmembrane region" description="Helical" evidence="1">
    <location>
        <begin position="193"/>
        <end position="210"/>
    </location>
</feature>